<dbReference type="AlphaFoldDB" id="A0A9Q1QN46"/>
<proteinExistence type="predicted"/>
<evidence type="ECO:0000313" key="1">
    <source>
        <dbReference type="EMBL" id="KAJ8448362.1"/>
    </source>
</evidence>
<protein>
    <submittedName>
        <fullName evidence="1">Uncharacterized protein</fullName>
    </submittedName>
</protein>
<name>A0A9Q1QN46_9CARY</name>
<dbReference type="EMBL" id="JAKOGI010000030">
    <property type="protein sequence ID" value="KAJ8448362.1"/>
    <property type="molecule type" value="Genomic_DNA"/>
</dbReference>
<dbReference type="Proteomes" id="UP001153076">
    <property type="component" value="Unassembled WGS sequence"/>
</dbReference>
<accession>A0A9Q1QN46</accession>
<keyword evidence="2" id="KW-1185">Reference proteome</keyword>
<evidence type="ECO:0000313" key="2">
    <source>
        <dbReference type="Proteomes" id="UP001153076"/>
    </source>
</evidence>
<sequence>MSMMYSFQKETTTESSKQYNHPPLVSFKNKEKQKNLQILKCSKVSKLAGDLSSFYLLYIFSKTTHSHRANEIWIQPKKINVIRNTYKISKQSSLPISAGLKKTTATSLKSIFHVSILLRAFLSALEVSKMKRPLNSIILKDTEVVKNNDNNEHDLVWIPSWKWIRKTE</sequence>
<comment type="caution">
    <text evidence="1">The sequence shown here is derived from an EMBL/GenBank/DDBJ whole genome shotgun (WGS) entry which is preliminary data.</text>
</comment>
<reference evidence="1" key="1">
    <citation type="submission" date="2022-04" db="EMBL/GenBank/DDBJ databases">
        <title>Carnegiea gigantea Genome sequencing and assembly v2.</title>
        <authorList>
            <person name="Copetti D."/>
            <person name="Sanderson M.J."/>
            <person name="Burquez A."/>
            <person name="Wojciechowski M.F."/>
        </authorList>
    </citation>
    <scope>NUCLEOTIDE SEQUENCE</scope>
    <source>
        <strain evidence="1">SGP5-SGP5p</strain>
        <tissue evidence="1">Aerial part</tissue>
    </source>
</reference>
<organism evidence="1 2">
    <name type="scientific">Carnegiea gigantea</name>
    <dbReference type="NCBI Taxonomy" id="171969"/>
    <lineage>
        <taxon>Eukaryota</taxon>
        <taxon>Viridiplantae</taxon>
        <taxon>Streptophyta</taxon>
        <taxon>Embryophyta</taxon>
        <taxon>Tracheophyta</taxon>
        <taxon>Spermatophyta</taxon>
        <taxon>Magnoliopsida</taxon>
        <taxon>eudicotyledons</taxon>
        <taxon>Gunneridae</taxon>
        <taxon>Pentapetalae</taxon>
        <taxon>Caryophyllales</taxon>
        <taxon>Cactineae</taxon>
        <taxon>Cactaceae</taxon>
        <taxon>Cactoideae</taxon>
        <taxon>Echinocereeae</taxon>
        <taxon>Carnegiea</taxon>
    </lineage>
</organism>
<gene>
    <name evidence="1" type="ORF">Cgig2_021990</name>
</gene>